<keyword evidence="4" id="KW-1185">Reference proteome</keyword>
<name>U4LLG1_PYROM</name>
<dbReference type="OrthoDB" id="1881at2759"/>
<evidence type="ECO:0000259" key="2">
    <source>
        <dbReference type="PROSITE" id="PS51159"/>
    </source>
</evidence>
<dbReference type="OMA" id="TYSKAVH"/>
<proteinExistence type="predicted"/>
<evidence type="ECO:0000313" key="3">
    <source>
        <dbReference type="EMBL" id="CCX32959.1"/>
    </source>
</evidence>
<feature type="compositionally biased region" description="Polar residues" evidence="1">
    <location>
        <begin position="237"/>
        <end position="247"/>
    </location>
</feature>
<dbReference type="EMBL" id="HF935976">
    <property type="protein sequence ID" value="CCX32959.1"/>
    <property type="molecule type" value="Genomic_DNA"/>
</dbReference>
<feature type="region of interest" description="Disordered" evidence="1">
    <location>
        <begin position="1"/>
        <end position="130"/>
    </location>
</feature>
<sequence length="718" mass="79252">MPYTPPAQSPGATPSSSRSSSFSNHDPRSRSTLNLLDSNNPPRSATYLHKHRRSSSGTLPPFQTPVQQEYTHTPSARPRAATVPNVVDPRNNGSIHMSPPPVDNGLLPMPTGAFMSPPDSQQNSSDEEDISMRRGRDLGQLEDELKEAIMKLPQQRFPSPERQEAAVEVQVGRGRVSHQRTRSEPMLIDIAVRARSGSHSSSISDIEDDAYRIAPAMIRKKSGEVVKSSLKSPGRSRPTSVPSTPTFPKNVHFDNSRIEHVRHFLHSEKPSAVSVGSSPVEGVYDAESEYPFGCDDEPTYDIIMPNMPKDMESRKGLPVWLAKCCLSTDKKNLIGTVGVANYAFQKHVVARFTFDYWQTVSEVSAEYSSDVRRRERDDGADRFVFKIKLAEQANLENKTLFFCVRYNTNGQEFWDNNDGVNFQVDFKRTEPASRGPSRSALSSLPRSRPGMPSARPRSMPTMEQYEMMGNDFFNHMKGSDRSAKVKPPVGDEETALPTRRANPSGNAFGARYDFRASFNATVSSRGANQKVPTFDVSDSSSPTESYFNLPPPALMHIAPELSSTTPPISPSISGAGPPEVFGTDNFWSYEESNNKHPSIESPSYRELLDNYCFFGSSKATNNKAPPPKPESKRDSARDSAEKIKESLQILLPTANIERSGSPVVGYLSSPTTQTLNVPSQKTSGNASPIPLNYAGYHHRRRGSGAFRFDATHATTAIC</sequence>
<dbReference type="AlphaFoldDB" id="U4LLG1"/>
<gene>
    <name evidence="3" type="ORF">PCON_13984</name>
</gene>
<dbReference type="InterPro" id="IPR050782">
    <property type="entry name" value="PP1_regulatory_subunit_3"/>
</dbReference>
<feature type="domain" description="CBM21" evidence="2">
    <location>
        <begin position="309"/>
        <end position="425"/>
    </location>
</feature>
<dbReference type="PROSITE" id="PS51159">
    <property type="entry name" value="CBM21"/>
    <property type="match status" value="1"/>
</dbReference>
<feature type="compositionally biased region" description="Low complexity" evidence="1">
    <location>
        <begin position="432"/>
        <end position="450"/>
    </location>
</feature>
<feature type="region of interest" description="Disordered" evidence="1">
    <location>
        <begin position="618"/>
        <end position="642"/>
    </location>
</feature>
<feature type="region of interest" description="Disordered" evidence="1">
    <location>
        <begin position="224"/>
        <end position="250"/>
    </location>
</feature>
<dbReference type="GO" id="GO:0008157">
    <property type="term" value="F:protein phosphatase 1 binding"/>
    <property type="evidence" value="ECO:0007669"/>
    <property type="project" value="TreeGrafter"/>
</dbReference>
<dbReference type="GO" id="GO:0000164">
    <property type="term" value="C:protein phosphatase type 1 complex"/>
    <property type="evidence" value="ECO:0007669"/>
    <property type="project" value="TreeGrafter"/>
</dbReference>
<dbReference type="GO" id="GO:2001069">
    <property type="term" value="F:glycogen binding"/>
    <property type="evidence" value="ECO:0007669"/>
    <property type="project" value="TreeGrafter"/>
</dbReference>
<feature type="region of interest" description="Disordered" evidence="1">
    <location>
        <begin position="479"/>
        <end position="504"/>
    </location>
</feature>
<dbReference type="InterPro" id="IPR038175">
    <property type="entry name" value="CBM21_dom_sf"/>
</dbReference>
<protein>
    <submittedName>
        <fullName evidence="3">Similar to Protein phosphatase 1 regulatory subunit 3C acc. no. Q0VCR4</fullName>
    </submittedName>
</protein>
<evidence type="ECO:0000256" key="1">
    <source>
        <dbReference type="SAM" id="MobiDB-lite"/>
    </source>
</evidence>
<reference evidence="3 4" key="1">
    <citation type="journal article" date="2013" name="PLoS Genet.">
        <title>The genome and development-dependent transcriptomes of Pyronema confluens: a window into fungal evolution.</title>
        <authorList>
            <person name="Traeger S."/>
            <person name="Altegoer F."/>
            <person name="Freitag M."/>
            <person name="Gabaldon T."/>
            <person name="Kempken F."/>
            <person name="Kumar A."/>
            <person name="Marcet-Houben M."/>
            <person name="Poggeler S."/>
            <person name="Stajich J.E."/>
            <person name="Nowrousian M."/>
        </authorList>
    </citation>
    <scope>NUCLEOTIDE SEQUENCE [LARGE SCALE GENOMIC DNA]</scope>
    <source>
        <strain evidence="4">CBS 100304</strain>
        <tissue evidence="3">Vegetative mycelium</tissue>
    </source>
</reference>
<dbReference type="Gene3D" id="2.60.40.2440">
    <property type="entry name" value="Carbohydrate binding type-21 domain"/>
    <property type="match status" value="1"/>
</dbReference>
<feature type="compositionally biased region" description="Low complexity" evidence="1">
    <location>
        <begin position="9"/>
        <end position="24"/>
    </location>
</feature>
<dbReference type="GO" id="GO:0005979">
    <property type="term" value="P:regulation of glycogen biosynthetic process"/>
    <property type="evidence" value="ECO:0007669"/>
    <property type="project" value="TreeGrafter"/>
</dbReference>
<dbReference type="Proteomes" id="UP000018144">
    <property type="component" value="Unassembled WGS sequence"/>
</dbReference>
<feature type="compositionally biased region" description="Basic and acidic residues" evidence="1">
    <location>
        <begin position="629"/>
        <end position="642"/>
    </location>
</feature>
<accession>U4LLG1</accession>
<feature type="region of interest" description="Disordered" evidence="1">
    <location>
        <begin position="661"/>
        <end position="688"/>
    </location>
</feature>
<feature type="region of interest" description="Disordered" evidence="1">
    <location>
        <begin position="428"/>
        <end position="459"/>
    </location>
</feature>
<dbReference type="InterPro" id="IPR005036">
    <property type="entry name" value="CBM21_dom"/>
</dbReference>
<dbReference type="PANTHER" id="PTHR12307:SF36">
    <property type="entry name" value="GLYCOGEN-BINDING SUBUNIT 76A"/>
    <property type="match status" value="1"/>
</dbReference>
<feature type="compositionally biased region" description="Polar residues" evidence="1">
    <location>
        <begin position="32"/>
        <end position="43"/>
    </location>
</feature>
<dbReference type="PANTHER" id="PTHR12307">
    <property type="entry name" value="PROTEIN PHOSPHATASE 1 REGULATORY SUBUNIT"/>
    <property type="match status" value="1"/>
</dbReference>
<dbReference type="STRING" id="1076935.U4LLG1"/>
<feature type="compositionally biased region" description="Polar residues" evidence="1">
    <location>
        <begin position="64"/>
        <end position="74"/>
    </location>
</feature>
<dbReference type="eggNOG" id="KOG3986">
    <property type="taxonomic scope" value="Eukaryota"/>
</dbReference>
<evidence type="ECO:0000313" key="4">
    <source>
        <dbReference type="Proteomes" id="UP000018144"/>
    </source>
</evidence>
<organism evidence="3 4">
    <name type="scientific">Pyronema omphalodes (strain CBS 100304)</name>
    <name type="common">Pyronema confluens</name>
    <dbReference type="NCBI Taxonomy" id="1076935"/>
    <lineage>
        <taxon>Eukaryota</taxon>
        <taxon>Fungi</taxon>
        <taxon>Dikarya</taxon>
        <taxon>Ascomycota</taxon>
        <taxon>Pezizomycotina</taxon>
        <taxon>Pezizomycetes</taxon>
        <taxon>Pezizales</taxon>
        <taxon>Pyronemataceae</taxon>
        <taxon>Pyronema</taxon>
    </lineage>
</organism>
<feature type="compositionally biased region" description="Polar residues" evidence="1">
    <location>
        <begin position="668"/>
        <end position="686"/>
    </location>
</feature>
<dbReference type="Pfam" id="PF03370">
    <property type="entry name" value="CBM_21"/>
    <property type="match status" value="1"/>
</dbReference>